<dbReference type="OrthoDB" id="2362516at2759"/>
<keyword evidence="1" id="KW-0732">Signal</keyword>
<evidence type="ECO:0008006" key="4">
    <source>
        <dbReference type="Google" id="ProtNLM"/>
    </source>
</evidence>
<proteinExistence type="predicted"/>
<feature type="chain" id="PRO_5021239249" description="Carbohydrate-binding module family 19 domain-containing protein" evidence="1">
    <location>
        <begin position="26"/>
        <end position="408"/>
    </location>
</feature>
<protein>
    <recommendedName>
        <fullName evidence="4">Carbohydrate-binding module family 19 domain-containing protein</fullName>
    </recommendedName>
</protein>
<keyword evidence="3" id="KW-1185">Reference proteome</keyword>
<evidence type="ECO:0000256" key="1">
    <source>
        <dbReference type="SAM" id="SignalP"/>
    </source>
</evidence>
<name>A0A4Y7QG21_9AGAM</name>
<sequence>MFDRSCQANRLFPVFVILAVSAALAAPAPSSSSAFDLPGEPLTAFTISGTEATPSAALFTLPVSPFTLPGKPLTAFTTDAPQATPSVSPFTLPGKPLTSFIIDGAFPDPSISPFTLPGTPLTAVTAHASKTTPLTSSVFELPGTPLTDFTIHGAIPTPSSPPFTLPGEPLSAFTIDAPLATPSASSDYAEAYNLLAYALAEIDAFSQDANVQRRAASTDIQLANGQDAKALNAKFATLTADSMCDDGEEACVGGQFSQCVGGKFVSSSCGATLQCFALPLVNSRGTSITCTTQADASQRIGNTGAGALKRRAAGADVQLANGKDAQALNAQFSTLSPSSACTAGSDACVNGEFAQCVGGSLVSVSCGATLQCFVLPLVNSRGTSVTCTTAADAQARISNSGAKGGITG</sequence>
<organism evidence="2 3">
    <name type="scientific">Rickenella mellea</name>
    <dbReference type="NCBI Taxonomy" id="50990"/>
    <lineage>
        <taxon>Eukaryota</taxon>
        <taxon>Fungi</taxon>
        <taxon>Dikarya</taxon>
        <taxon>Basidiomycota</taxon>
        <taxon>Agaricomycotina</taxon>
        <taxon>Agaricomycetes</taxon>
        <taxon>Hymenochaetales</taxon>
        <taxon>Rickenellaceae</taxon>
        <taxon>Rickenella</taxon>
    </lineage>
</organism>
<reference evidence="2 3" key="1">
    <citation type="submission" date="2018-06" db="EMBL/GenBank/DDBJ databases">
        <title>A transcriptomic atlas of mushroom development highlights an independent origin of complex multicellularity.</title>
        <authorList>
            <consortium name="DOE Joint Genome Institute"/>
            <person name="Krizsan K."/>
            <person name="Almasi E."/>
            <person name="Merenyi Z."/>
            <person name="Sahu N."/>
            <person name="Viragh M."/>
            <person name="Koszo T."/>
            <person name="Mondo S."/>
            <person name="Kiss B."/>
            <person name="Balint B."/>
            <person name="Kues U."/>
            <person name="Barry K."/>
            <person name="Hegedus J.C."/>
            <person name="Henrissat B."/>
            <person name="Johnson J."/>
            <person name="Lipzen A."/>
            <person name="Ohm R."/>
            <person name="Nagy I."/>
            <person name="Pangilinan J."/>
            <person name="Yan J."/>
            <person name="Xiong Y."/>
            <person name="Grigoriev I.V."/>
            <person name="Hibbett D.S."/>
            <person name="Nagy L.G."/>
        </authorList>
    </citation>
    <scope>NUCLEOTIDE SEQUENCE [LARGE SCALE GENOMIC DNA]</scope>
    <source>
        <strain evidence="2 3">SZMC22713</strain>
    </source>
</reference>
<dbReference type="AlphaFoldDB" id="A0A4Y7QG21"/>
<evidence type="ECO:0000313" key="3">
    <source>
        <dbReference type="Proteomes" id="UP000294933"/>
    </source>
</evidence>
<gene>
    <name evidence="2" type="ORF">BD410DRAFT_783724</name>
</gene>
<dbReference type="Proteomes" id="UP000294933">
    <property type="component" value="Unassembled WGS sequence"/>
</dbReference>
<accession>A0A4Y7QG21</accession>
<dbReference type="VEuPathDB" id="FungiDB:BD410DRAFT_783724"/>
<dbReference type="EMBL" id="ML170161">
    <property type="protein sequence ID" value="TDL26633.1"/>
    <property type="molecule type" value="Genomic_DNA"/>
</dbReference>
<evidence type="ECO:0000313" key="2">
    <source>
        <dbReference type="EMBL" id="TDL26633.1"/>
    </source>
</evidence>
<feature type="signal peptide" evidence="1">
    <location>
        <begin position="1"/>
        <end position="25"/>
    </location>
</feature>